<dbReference type="Pfam" id="PF04456">
    <property type="entry name" value="DUF503"/>
    <property type="match status" value="1"/>
</dbReference>
<keyword evidence="2" id="KW-1185">Reference proteome</keyword>
<reference evidence="1 2" key="1">
    <citation type="submission" date="2020-01" db="EMBL/GenBank/DDBJ databases">
        <title>Anaeroalcalibacter tamaniensis gen. nov., sp. nov., moderately halophilic strictly anaerobic fermenter bacterium from mud volcano of Taman peninsula.</title>
        <authorList>
            <person name="Frolova A."/>
            <person name="Merkel A.Y."/>
            <person name="Slobodkin A.I."/>
        </authorList>
    </citation>
    <scope>NUCLEOTIDE SEQUENCE [LARGE SCALE GENOMIC DNA]</scope>
    <source>
        <strain evidence="1 2">F-3ap</strain>
    </source>
</reference>
<dbReference type="AlphaFoldDB" id="A0A7X5HXR3"/>
<dbReference type="SUPFAM" id="SSF103007">
    <property type="entry name" value="Hypothetical protein TT1725"/>
    <property type="match status" value="1"/>
</dbReference>
<dbReference type="Proteomes" id="UP000461585">
    <property type="component" value="Unassembled WGS sequence"/>
</dbReference>
<sequence>MMLPTVTLKLYAPWVHSLKEKRSLAKSLLAKIQNRLPVAAAEIEAQDIHQTLVLGIVGIALERGQADRLMDQVIRFVEENTEAQLLEVEREIR</sequence>
<evidence type="ECO:0000313" key="2">
    <source>
        <dbReference type="Proteomes" id="UP000461585"/>
    </source>
</evidence>
<accession>A0A7X5HXR3</accession>
<evidence type="ECO:0000313" key="1">
    <source>
        <dbReference type="EMBL" id="NDL68456.1"/>
    </source>
</evidence>
<organism evidence="1 2">
    <name type="scientific">Anaerotalea alkaliphila</name>
    <dbReference type="NCBI Taxonomy" id="2662126"/>
    <lineage>
        <taxon>Bacteria</taxon>
        <taxon>Bacillati</taxon>
        <taxon>Bacillota</taxon>
        <taxon>Clostridia</taxon>
        <taxon>Eubacteriales</taxon>
        <taxon>Anaerotalea</taxon>
    </lineage>
</organism>
<gene>
    <name evidence="1" type="ORF">GXN74_11965</name>
</gene>
<proteinExistence type="predicted"/>
<dbReference type="PANTHER" id="PTHR36441:SF1">
    <property type="entry name" value="DUF503 DOMAIN-CONTAINING PROTEIN"/>
    <property type="match status" value="1"/>
</dbReference>
<dbReference type="RefSeq" id="WP_162371180.1">
    <property type="nucleotide sequence ID" value="NZ_JAAEEH010000041.1"/>
</dbReference>
<name>A0A7X5HXR3_9FIRM</name>
<dbReference type="PANTHER" id="PTHR36441">
    <property type="entry name" value="HYPOTHETICAL CYTOSOLIC PROTEIN"/>
    <property type="match status" value="1"/>
</dbReference>
<dbReference type="InterPro" id="IPR036746">
    <property type="entry name" value="TT1725-like_sf"/>
</dbReference>
<dbReference type="EMBL" id="JAAEEH010000041">
    <property type="protein sequence ID" value="NDL68456.1"/>
    <property type="molecule type" value="Genomic_DNA"/>
</dbReference>
<dbReference type="Gene3D" id="3.30.70.1120">
    <property type="entry name" value="TT1725-like"/>
    <property type="match status" value="1"/>
</dbReference>
<dbReference type="InterPro" id="IPR007546">
    <property type="entry name" value="DUF503"/>
</dbReference>
<comment type="caution">
    <text evidence="1">The sequence shown here is derived from an EMBL/GenBank/DDBJ whole genome shotgun (WGS) entry which is preliminary data.</text>
</comment>
<protein>
    <submittedName>
        <fullName evidence="1">DUF503 domain-containing protein</fullName>
    </submittedName>
</protein>